<protein>
    <recommendedName>
        <fullName evidence="5">FAD-binding PCMH-type domain-containing protein</fullName>
    </recommendedName>
</protein>
<dbReference type="InterPro" id="IPR012951">
    <property type="entry name" value="BBE"/>
</dbReference>
<keyword evidence="2" id="KW-0285">Flavoprotein</keyword>
<reference evidence="7" key="1">
    <citation type="journal article" date="2015" name="Genome Announc.">
        <title>Draft whole-genome sequence of the biocontrol agent Trichoderma harzianum T6776.</title>
        <authorList>
            <person name="Baroncelli R."/>
            <person name="Piaggeschi G."/>
            <person name="Fiorini L."/>
            <person name="Bertolini E."/>
            <person name="Zapparata A."/>
            <person name="Pe M.E."/>
            <person name="Sarrocco S."/>
            <person name="Vannacci G."/>
        </authorList>
    </citation>
    <scope>NUCLEOTIDE SEQUENCE [LARGE SCALE GENOMIC DNA]</scope>
    <source>
        <strain evidence="7">T6776</strain>
    </source>
</reference>
<dbReference type="InterPro" id="IPR050416">
    <property type="entry name" value="FAD-linked_Oxidoreductase"/>
</dbReference>
<name>A0A0G0AR54_TRIHA</name>
<dbReference type="Gene3D" id="3.30.465.10">
    <property type="match status" value="1"/>
</dbReference>
<evidence type="ECO:0000256" key="4">
    <source>
        <dbReference type="ARBA" id="ARBA00023002"/>
    </source>
</evidence>
<evidence type="ECO:0000259" key="5">
    <source>
        <dbReference type="PROSITE" id="PS51387"/>
    </source>
</evidence>
<dbReference type="InterPro" id="IPR006094">
    <property type="entry name" value="Oxid_FAD_bind_N"/>
</dbReference>
<dbReference type="InterPro" id="IPR036318">
    <property type="entry name" value="FAD-bd_PCMH-like_sf"/>
</dbReference>
<evidence type="ECO:0000256" key="1">
    <source>
        <dbReference type="ARBA" id="ARBA00005466"/>
    </source>
</evidence>
<evidence type="ECO:0000313" key="7">
    <source>
        <dbReference type="Proteomes" id="UP000034112"/>
    </source>
</evidence>
<dbReference type="PANTHER" id="PTHR42973">
    <property type="entry name" value="BINDING OXIDOREDUCTASE, PUTATIVE (AFU_ORTHOLOGUE AFUA_1G17690)-RELATED"/>
    <property type="match status" value="1"/>
</dbReference>
<keyword evidence="3" id="KW-0274">FAD</keyword>
<dbReference type="SUPFAM" id="SSF56176">
    <property type="entry name" value="FAD-binding/transporter-associated domain-like"/>
    <property type="match status" value="1"/>
</dbReference>
<evidence type="ECO:0000313" key="6">
    <source>
        <dbReference type="EMBL" id="KKP06984.1"/>
    </source>
</evidence>
<evidence type="ECO:0000256" key="3">
    <source>
        <dbReference type="ARBA" id="ARBA00022827"/>
    </source>
</evidence>
<dbReference type="Pfam" id="PF01565">
    <property type="entry name" value="FAD_binding_4"/>
    <property type="match status" value="1"/>
</dbReference>
<comment type="similarity">
    <text evidence="1">Belongs to the oxygen-dependent FAD-linked oxidoreductase family.</text>
</comment>
<dbReference type="InterPro" id="IPR016167">
    <property type="entry name" value="FAD-bd_PCMH_sub1"/>
</dbReference>
<comment type="caution">
    <text evidence="6">The sequence shown here is derived from an EMBL/GenBank/DDBJ whole genome shotgun (WGS) entry which is preliminary data.</text>
</comment>
<accession>A0A0G0AR54</accession>
<dbReference type="OrthoDB" id="407275at2759"/>
<dbReference type="Gene3D" id="3.30.43.10">
    <property type="entry name" value="Uridine Diphospho-n-acetylenolpyruvylglucosamine Reductase, domain 2"/>
    <property type="match status" value="1"/>
</dbReference>
<dbReference type="Proteomes" id="UP000034112">
    <property type="component" value="Unassembled WGS sequence"/>
</dbReference>
<dbReference type="Pfam" id="PF08031">
    <property type="entry name" value="BBE"/>
    <property type="match status" value="1"/>
</dbReference>
<dbReference type="PANTHER" id="PTHR42973:SF7">
    <property type="entry name" value="FAD-BINDING PCMH-TYPE DOMAIN-CONTAINING PROTEIN"/>
    <property type="match status" value="1"/>
</dbReference>
<organism evidence="6 7">
    <name type="scientific">Trichoderma harzianum</name>
    <name type="common">Hypocrea lixii</name>
    <dbReference type="NCBI Taxonomy" id="5544"/>
    <lineage>
        <taxon>Eukaryota</taxon>
        <taxon>Fungi</taxon>
        <taxon>Dikarya</taxon>
        <taxon>Ascomycota</taxon>
        <taxon>Pezizomycotina</taxon>
        <taxon>Sordariomycetes</taxon>
        <taxon>Hypocreomycetidae</taxon>
        <taxon>Hypocreales</taxon>
        <taxon>Hypocreaceae</taxon>
        <taxon>Trichoderma</taxon>
    </lineage>
</organism>
<dbReference type="Gene3D" id="3.40.462.20">
    <property type="match status" value="1"/>
</dbReference>
<dbReference type="GO" id="GO:0016491">
    <property type="term" value="F:oxidoreductase activity"/>
    <property type="evidence" value="ECO:0007669"/>
    <property type="project" value="UniProtKB-KW"/>
</dbReference>
<gene>
    <name evidence="6" type="ORF">THAR02_00863</name>
</gene>
<dbReference type="EMBL" id="JOKZ01000014">
    <property type="protein sequence ID" value="KKP06984.1"/>
    <property type="molecule type" value="Genomic_DNA"/>
</dbReference>
<dbReference type="InterPro" id="IPR016169">
    <property type="entry name" value="FAD-bd_PCMH_sub2"/>
</dbReference>
<dbReference type="InterPro" id="IPR016166">
    <property type="entry name" value="FAD-bd_PCMH"/>
</dbReference>
<feature type="domain" description="FAD-binding PCMH-type" evidence="5">
    <location>
        <begin position="60"/>
        <end position="233"/>
    </location>
</feature>
<sequence length="508" mass="55373">MQFQKAVLQSTQVPPASLTRNDIAAEIPGLLPLYDDFPDIVYTKADPVYDTISPAFKTSTTTKPLAVVRPLNESHVQAAVKVARAAGLPLGIRSGGLEMAGRNYNGVDKGILLDLRSLCSINVSDDKTSAIIGGGTIAVDLAVSLSKQGVFTPIGWHPRLGYAGWAMAGGYGLYSSPYGLGVDNILGARVVLADGSAVDVDDKNHTDLFWALRGAGNGIWGVVTQLTIRLYPPPKLLIGSLKILKKDWPAALGEWAKNIEPSLPDEFGGEVYFRNPVLDNPEMIIFFAWCAKEGEDIQKGWDYFEKIKSLPGAEVQRIAECEFHDASLLCRINDERRPLLTNERLADFATHLTSEPSAQPVSYQVRGVVAKGLTSNIASVLNRQWTNPKIYSGIPCHCAHGKAINPDASACFPLRYRHRLFPLNSRHSELMGTEEGESLVAESSARLIDGIKATGDAYVGASYQNLIPPVDTDLEVTFGKETLEKLKTIKKKYDPDNFFSRGYPALDV</sequence>
<dbReference type="PROSITE" id="PS51387">
    <property type="entry name" value="FAD_PCMH"/>
    <property type="match status" value="1"/>
</dbReference>
<keyword evidence="4" id="KW-0560">Oxidoreductase</keyword>
<proteinExistence type="inferred from homology"/>
<dbReference type="AlphaFoldDB" id="A0A0G0AR54"/>
<dbReference type="OMA" id="FAWCAKE"/>
<evidence type="ECO:0000256" key="2">
    <source>
        <dbReference type="ARBA" id="ARBA00022630"/>
    </source>
</evidence>
<dbReference type="GO" id="GO:0071949">
    <property type="term" value="F:FAD binding"/>
    <property type="evidence" value="ECO:0007669"/>
    <property type="project" value="InterPro"/>
</dbReference>